<evidence type="ECO:0000313" key="1">
    <source>
        <dbReference type="EMBL" id="KAJ4432456.1"/>
    </source>
</evidence>
<protein>
    <recommendedName>
        <fullName evidence="3">HAT C-terminal dimerisation domain-containing protein</fullName>
    </recommendedName>
</protein>
<comment type="caution">
    <text evidence="1">The sequence shown here is derived from an EMBL/GenBank/DDBJ whole genome shotgun (WGS) entry which is preliminary data.</text>
</comment>
<dbReference type="Proteomes" id="UP001148838">
    <property type="component" value="Unassembled WGS sequence"/>
</dbReference>
<gene>
    <name evidence="1" type="ORF">ANN_21075</name>
</gene>
<organism evidence="1 2">
    <name type="scientific">Periplaneta americana</name>
    <name type="common">American cockroach</name>
    <name type="synonym">Blatta americana</name>
    <dbReference type="NCBI Taxonomy" id="6978"/>
    <lineage>
        <taxon>Eukaryota</taxon>
        <taxon>Metazoa</taxon>
        <taxon>Ecdysozoa</taxon>
        <taxon>Arthropoda</taxon>
        <taxon>Hexapoda</taxon>
        <taxon>Insecta</taxon>
        <taxon>Pterygota</taxon>
        <taxon>Neoptera</taxon>
        <taxon>Polyneoptera</taxon>
        <taxon>Dictyoptera</taxon>
        <taxon>Blattodea</taxon>
        <taxon>Blattoidea</taxon>
        <taxon>Blattidae</taxon>
        <taxon>Blattinae</taxon>
        <taxon>Periplaneta</taxon>
    </lineage>
</organism>
<dbReference type="EMBL" id="JAJSOF020000029">
    <property type="protein sequence ID" value="KAJ4432456.1"/>
    <property type="molecule type" value="Genomic_DNA"/>
</dbReference>
<proteinExistence type="predicted"/>
<evidence type="ECO:0008006" key="3">
    <source>
        <dbReference type="Google" id="ProtNLM"/>
    </source>
</evidence>
<name>A0ABQ8SFI9_PERAM</name>
<sequence>MEGDIQRPNMMISGAIVECRSLYRRPPEAADSLDRPPWNVVQRCWMASAMAPEADLLGEGVSPQTDRGALGEVAEAGMINVDNVNAHTERVKTMSYFKDIKSTECSVTFVTVKEIIFKQSSNTSNVKADVIETLRALMLDYPEFTSAVLKCAWVPCASVDAERLFSK</sequence>
<accession>A0ABQ8SFI9</accession>
<keyword evidence="2" id="KW-1185">Reference proteome</keyword>
<evidence type="ECO:0000313" key="2">
    <source>
        <dbReference type="Proteomes" id="UP001148838"/>
    </source>
</evidence>
<reference evidence="1 2" key="1">
    <citation type="journal article" date="2022" name="Allergy">
        <title>Genome assembly and annotation of Periplaneta americana reveal a comprehensive cockroach allergen profile.</title>
        <authorList>
            <person name="Wang L."/>
            <person name="Xiong Q."/>
            <person name="Saelim N."/>
            <person name="Wang L."/>
            <person name="Nong W."/>
            <person name="Wan A.T."/>
            <person name="Shi M."/>
            <person name="Liu X."/>
            <person name="Cao Q."/>
            <person name="Hui J.H.L."/>
            <person name="Sookrung N."/>
            <person name="Leung T.F."/>
            <person name="Tungtrongchitr A."/>
            <person name="Tsui S.K.W."/>
        </authorList>
    </citation>
    <scope>NUCLEOTIDE SEQUENCE [LARGE SCALE GENOMIC DNA]</scope>
    <source>
        <strain evidence="1">PWHHKU_190912</strain>
    </source>
</reference>